<evidence type="ECO:0000313" key="8">
    <source>
        <dbReference type="EMBL" id="SHI19691.1"/>
    </source>
</evidence>
<keyword evidence="9" id="KW-1185">Reference proteome</keyword>
<feature type="transmembrane region" description="Helical" evidence="7">
    <location>
        <begin position="303"/>
        <end position="324"/>
    </location>
</feature>
<evidence type="ECO:0000256" key="3">
    <source>
        <dbReference type="ARBA" id="ARBA00022475"/>
    </source>
</evidence>
<keyword evidence="6 7" id="KW-0472">Membrane</keyword>
<dbReference type="RefSeq" id="WP_245801325.1">
    <property type="nucleotide sequence ID" value="NZ_FQXE01000012.1"/>
</dbReference>
<reference evidence="8 9" key="1">
    <citation type="submission" date="2016-11" db="EMBL/GenBank/DDBJ databases">
        <authorList>
            <person name="Jaros S."/>
            <person name="Januszkiewicz K."/>
            <person name="Wedrychowicz H."/>
        </authorList>
    </citation>
    <scope>NUCLEOTIDE SEQUENCE [LARGE SCALE GENOMIC DNA]</scope>
    <source>
        <strain evidence="8 9">CGMCC 1.10190</strain>
    </source>
</reference>
<evidence type="ECO:0000256" key="6">
    <source>
        <dbReference type="ARBA" id="ARBA00023136"/>
    </source>
</evidence>
<dbReference type="Pfam" id="PF03601">
    <property type="entry name" value="Cons_hypoth698"/>
    <property type="match status" value="1"/>
</dbReference>
<evidence type="ECO:0000256" key="2">
    <source>
        <dbReference type="ARBA" id="ARBA00007977"/>
    </source>
</evidence>
<evidence type="ECO:0000313" key="9">
    <source>
        <dbReference type="Proteomes" id="UP000184226"/>
    </source>
</evidence>
<name>A0A1M5Z672_9BURK</name>
<feature type="transmembrane region" description="Helical" evidence="7">
    <location>
        <begin position="122"/>
        <end position="143"/>
    </location>
</feature>
<dbReference type="EMBL" id="FQXE01000012">
    <property type="protein sequence ID" value="SHI19691.1"/>
    <property type="molecule type" value="Genomic_DNA"/>
</dbReference>
<comment type="subcellular location">
    <subcellularLocation>
        <location evidence="1">Cell membrane</location>
        <topology evidence="1">Multi-pass membrane protein</topology>
    </subcellularLocation>
</comment>
<gene>
    <name evidence="8" type="ORF">SAMN04488135_112146</name>
</gene>
<evidence type="ECO:0000256" key="5">
    <source>
        <dbReference type="ARBA" id="ARBA00022989"/>
    </source>
</evidence>
<keyword evidence="3" id="KW-1003">Cell membrane</keyword>
<dbReference type="AlphaFoldDB" id="A0A1M5Z672"/>
<dbReference type="PANTHER" id="PTHR30106">
    <property type="entry name" value="INNER MEMBRANE PROTEIN YEIH-RELATED"/>
    <property type="match status" value="1"/>
</dbReference>
<feature type="transmembrane region" description="Helical" evidence="7">
    <location>
        <begin position="276"/>
        <end position="297"/>
    </location>
</feature>
<feature type="transmembrane region" description="Helical" evidence="7">
    <location>
        <begin position="149"/>
        <end position="168"/>
    </location>
</feature>
<feature type="transmembrane region" description="Helical" evidence="7">
    <location>
        <begin position="67"/>
        <end position="86"/>
    </location>
</feature>
<evidence type="ECO:0000256" key="7">
    <source>
        <dbReference type="SAM" id="Phobius"/>
    </source>
</evidence>
<feature type="transmembrane region" description="Helical" evidence="7">
    <location>
        <begin position="245"/>
        <end position="264"/>
    </location>
</feature>
<keyword evidence="5 7" id="KW-1133">Transmembrane helix</keyword>
<dbReference type="Proteomes" id="UP000184226">
    <property type="component" value="Unassembled WGS sequence"/>
</dbReference>
<feature type="transmembrane region" description="Helical" evidence="7">
    <location>
        <begin position="336"/>
        <end position="356"/>
    </location>
</feature>
<proteinExistence type="inferred from homology"/>
<dbReference type="PANTHER" id="PTHR30106:SF1">
    <property type="entry name" value="UPF0324 MEMBRANE PROTEIN FN0533"/>
    <property type="match status" value="1"/>
</dbReference>
<protein>
    <submittedName>
        <fullName evidence="8">Conserved hypothetical integral membrane protein</fullName>
    </submittedName>
</protein>
<feature type="transmembrane region" description="Helical" evidence="7">
    <location>
        <begin position="41"/>
        <end position="60"/>
    </location>
</feature>
<comment type="similarity">
    <text evidence="2">Belongs to the UPF0324 family.</text>
</comment>
<accession>A0A1M5Z672</accession>
<dbReference type="GO" id="GO:0005886">
    <property type="term" value="C:plasma membrane"/>
    <property type="evidence" value="ECO:0007669"/>
    <property type="project" value="UniProtKB-SubCell"/>
</dbReference>
<evidence type="ECO:0000256" key="4">
    <source>
        <dbReference type="ARBA" id="ARBA00022692"/>
    </source>
</evidence>
<dbReference type="InterPro" id="IPR018383">
    <property type="entry name" value="UPF0324_pro"/>
</dbReference>
<evidence type="ECO:0000256" key="1">
    <source>
        <dbReference type="ARBA" id="ARBA00004651"/>
    </source>
</evidence>
<organism evidence="8 9">
    <name type="scientific">Pollutimonas bauzanensis</name>
    <dbReference type="NCBI Taxonomy" id="658167"/>
    <lineage>
        <taxon>Bacteria</taxon>
        <taxon>Pseudomonadati</taxon>
        <taxon>Pseudomonadota</taxon>
        <taxon>Betaproteobacteria</taxon>
        <taxon>Burkholderiales</taxon>
        <taxon>Alcaligenaceae</taxon>
        <taxon>Pollutimonas</taxon>
    </lineage>
</organism>
<keyword evidence="4 7" id="KW-0812">Transmembrane</keyword>
<sequence length="363" mass="38158">MLASSSAPMLAATSTDAGTLRARLLRRHAGHASPRQPALLYGLALAVTVAIFAMMLGRLLPVVGGPVFGIVLGIAIRNTAGVGPLFKPGLQFASKQVLQWSIIALGFGLSIQQVAQTGMESLSVTLVTIAAAFGSACLLGRWLRIPSKLMTLIGVGTAICGGSAIAAVTPIIKPDEHETAFAISTIFIFNIVAVLAFPLLGHWLNMSDLGFGMWAGTAINDTSSVVAAGYSYSQTAGDYATVVKLTRATLIIPVCLALVVFQAWRHKKQGGGSFSLAQIFPWFILWFLAASAIRSTGYMPENWIAALQSLAQFLIVVALTAIGLSSDLRRMVKAGIRPILLGLGVWISVGASSLAVQHAMGTW</sequence>
<feature type="transmembrane region" description="Helical" evidence="7">
    <location>
        <begin position="180"/>
        <end position="204"/>
    </location>
</feature>